<dbReference type="CDD" id="cd05403">
    <property type="entry name" value="NT_KNTase_like"/>
    <property type="match status" value="1"/>
</dbReference>
<evidence type="ECO:0000256" key="2">
    <source>
        <dbReference type="ARBA" id="ARBA00022679"/>
    </source>
</evidence>
<dbReference type="InterPro" id="IPR041633">
    <property type="entry name" value="Polbeta"/>
</dbReference>
<gene>
    <name evidence="9" type="ORF">COS18_03065</name>
</gene>
<evidence type="ECO:0000256" key="5">
    <source>
        <dbReference type="ARBA" id="ARBA00022741"/>
    </source>
</evidence>
<dbReference type="PANTHER" id="PTHR33571">
    <property type="entry name" value="SSL8005 PROTEIN"/>
    <property type="match status" value="1"/>
</dbReference>
<dbReference type="InterPro" id="IPR052038">
    <property type="entry name" value="Type-VII_TA_antitoxin"/>
</dbReference>
<keyword evidence="6" id="KW-0067">ATP-binding</keyword>
<keyword evidence="2" id="KW-0808">Transferase</keyword>
<accession>A0A2M7DN89</accession>
<keyword evidence="7" id="KW-0460">Magnesium</keyword>
<organism evidence="9 10">
    <name type="scientific">Candidatus Falkowbacteria bacterium CG02_land_8_20_14_3_00_36_14</name>
    <dbReference type="NCBI Taxonomy" id="1974560"/>
    <lineage>
        <taxon>Bacteria</taxon>
        <taxon>Candidatus Falkowiibacteriota</taxon>
    </lineage>
</organism>
<protein>
    <recommendedName>
        <fullName evidence="8">Polymerase beta nucleotidyltransferase domain-containing protein</fullName>
    </recommendedName>
</protein>
<dbReference type="Proteomes" id="UP000228896">
    <property type="component" value="Unassembled WGS sequence"/>
</dbReference>
<reference evidence="10" key="1">
    <citation type="submission" date="2017-09" db="EMBL/GenBank/DDBJ databases">
        <title>Depth-based differentiation of microbial function through sediment-hosted aquifers and enrichment of novel symbionts in the deep terrestrial subsurface.</title>
        <authorList>
            <person name="Probst A.J."/>
            <person name="Ladd B."/>
            <person name="Jarett J.K."/>
            <person name="Geller-Mcgrath D.E."/>
            <person name="Sieber C.M.K."/>
            <person name="Emerson J.B."/>
            <person name="Anantharaman K."/>
            <person name="Thomas B.C."/>
            <person name="Malmstrom R."/>
            <person name="Stieglmeier M."/>
            <person name="Klingl A."/>
            <person name="Woyke T."/>
            <person name="Ryan C.M."/>
            <person name="Banfield J.F."/>
        </authorList>
    </citation>
    <scope>NUCLEOTIDE SEQUENCE [LARGE SCALE GENOMIC DNA]</scope>
</reference>
<evidence type="ECO:0000313" key="10">
    <source>
        <dbReference type="Proteomes" id="UP000228896"/>
    </source>
</evidence>
<evidence type="ECO:0000256" key="7">
    <source>
        <dbReference type="ARBA" id="ARBA00022842"/>
    </source>
</evidence>
<evidence type="ECO:0000313" key="9">
    <source>
        <dbReference type="EMBL" id="PIV51230.1"/>
    </source>
</evidence>
<dbReference type="Gene3D" id="3.30.460.10">
    <property type="entry name" value="Beta Polymerase, domain 2"/>
    <property type="match status" value="1"/>
</dbReference>
<evidence type="ECO:0000256" key="4">
    <source>
        <dbReference type="ARBA" id="ARBA00022723"/>
    </source>
</evidence>
<dbReference type="SUPFAM" id="SSF81301">
    <property type="entry name" value="Nucleotidyltransferase"/>
    <property type="match status" value="1"/>
</dbReference>
<dbReference type="InterPro" id="IPR043519">
    <property type="entry name" value="NT_sf"/>
</dbReference>
<name>A0A2M7DN89_9BACT</name>
<sequence>MTTQAIKKKILPILKRQGVIKAAVFGSFARGEMTKNSDIDILVKLAKNKSLLDLVGLKLDLEEKLDRDVDVISYGGIHPLLRDIILREQKIIYESKKRS</sequence>
<dbReference type="GO" id="GO:0005524">
    <property type="term" value="F:ATP binding"/>
    <property type="evidence" value="ECO:0007669"/>
    <property type="project" value="UniProtKB-KW"/>
</dbReference>
<dbReference type="EMBL" id="PETS01000072">
    <property type="protein sequence ID" value="PIV51230.1"/>
    <property type="molecule type" value="Genomic_DNA"/>
</dbReference>
<dbReference type="GO" id="GO:0016779">
    <property type="term" value="F:nucleotidyltransferase activity"/>
    <property type="evidence" value="ECO:0007669"/>
    <property type="project" value="UniProtKB-KW"/>
</dbReference>
<evidence type="ECO:0000259" key="8">
    <source>
        <dbReference type="Pfam" id="PF18765"/>
    </source>
</evidence>
<comment type="cofactor">
    <cofactor evidence="1">
        <name>Mg(2+)</name>
        <dbReference type="ChEBI" id="CHEBI:18420"/>
    </cofactor>
</comment>
<keyword evidence="5" id="KW-0547">Nucleotide-binding</keyword>
<dbReference type="Pfam" id="PF18765">
    <property type="entry name" value="Polbeta"/>
    <property type="match status" value="1"/>
</dbReference>
<feature type="domain" description="Polymerase beta nucleotidyltransferase" evidence="8">
    <location>
        <begin position="8"/>
        <end position="97"/>
    </location>
</feature>
<evidence type="ECO:0000256" key="6">
    <source>
        <dbReference type="ARBA" id="ARBA00022840"/>
    </source>
</evidence>
<proteinExistence type="predicted"/>
<dbReference type="PANTHER" id="PTHR33571:SF14">
    <property type="entry name" value="PROTEIN ADENYLYLTRANSFERASE MJ0435-RELATED"/>
    <property type="match status" value="1"/>
</dbReference>
<keyword evidence="3" id="KW-0548">Nucleotidyltransferase</keyword>
<evidence type="ECO:0000256" key="3">
    <source>
        <dbReference type="ARBA" id="ARBA00022695"/>
    </source>
</evidence>
<dbReference type="GO" id="GO:0046872">
    <property type="term" value="F:metal ion binding"/>
    <property type="evidence" value="ECO:0007669"/>
    <property type="project" value="UniProtKB-KW"/>
</dbReference>
<keyword evidence="4" id="KW-0479">Metal-binding</keyword>
<dbReference type="AlphaFoldDB" id="A0A2M7DN89"/>
<evidence type="ECO:0000256" key="1">
    <source>
        <dbReference type="ARBA" id="ARBA00001946"/>
    </source>
</evidence>
<comment type="caution">
    <text evidence="9">The sequence shown here is derived from an EMBL/GenBank/DDBJ whole genome shotgun (WGS) entry which is preliminary data.</text>
</comment>